<evidence type="ECO:0000313" key="2">
    <source>
        <dbReference type="Proteomes" id="UP000194236"/>
    </source>
</evidence>
<reference evidence="1 2" key="1">
    <citation type="submission" date="2017-03" db="EMBL/GenBank/DDBJ databases">
        <title>Genome Survey of Euroglyphus maynei.</title>
        <authorList>
            <person name="Arlian L.G."/>
            <person name="Morgan M.S."/>
            <person name="Rider S.D."/>
        </authorList>
    </citation>
    <scope>NUCLEOTIDE SEQUENCE [LARGE SCALE GENOMIC DNA]</scope>
    <source>
        <strain evidence="1">Arlian Lab</strain>
        <tissue evidence="1">Whole body</tissue>
    </source>
</reference>
<dbReference type="EMBL" id="MUJZ01004139">
    <property type="protein sequence ID" value="OTF83329.1"/>
    <property type="molecule type" value="Genomic_DNA"/>
</dbReference>
<organism evidence="1 2">
    <name type="scientific">Euroglyphus maynei</name>
    <name type="common">Mayne's house dust mite</name>
    <dbReference type="NCBI Taxonomy" id="6958"/>
    <lineage>
        <taxon>Eukaryota</taxon>
        <taxon>Metazoa</taxon>
        <taxon>Ecdysozoa</taxon>
        <taxon>Arthropoda</taxon>
        <taxon>Chelicerata</taxon>
        <taxon>Arachnida</taxon>
        <taxon>Acari</taxon>
        <taxon>Acariformes</taxon>
        <taxon>Sarcoptiformes</taxon>
        <taxon>Astigmata</taxon>
        <taxon>Psoroptidia</taxon>
        <taxon>Analgoidea</taxon>
        <taxon>Pyroglyphidae</taxon>
        <taxon>Pyroglyphinae</taxon>
        <taxon>Euroglyphus</taxon>
    </lineage>
</organism>
<dbReference type="AlphaFoldDB" id="A0A1Y3BQU2"/>
<evidence type="ECO:0000313" key="1">
    <source>
        <dbReference type="EMBL" id="OTF83329.1"/>
    </source>
</evidence>
<dbReference type="OrthoDB" id="187522at2759"/>
<name>A0A1Y3BQU2_EURMA</name>
<feature type="non-terminal residue" evidence="1">
    <location>
        <position position="89"/>
    </location>
</feature>
<accession>A0A1Y3BQU2</accession>
<dbReference type="Proteomes" id="UP000194236">
    <property type="component" value="Unassembled WGS sequence"/>
</dbReference>
<protein>
    <submittedName>
        <fullName evidence="1">Uncharacterized protein</fullName>
    </submittedName>
</protein>
<dbReference type="PANTHER" id="PTHR43264:SF1">
    <property type="entry name" value="INOSINE_URIDINE-PREFERRING NUCLEOSIDE HYDROLASE DOMAIN-CONTAINING PROTEIN"/>
    <property type="match status" value="1"/>
</dbReference>
<gene>
    <name evidence="1" type="ORF">BLA29_010885</name>
</gene>
<comment type="caution">
    <text evidence="1">The sequence shown here is derived from an EMBL/GenBank/DDBJ whole genome shotgun (WGS) entry which is preliminary data.</text>
</comment>
<dbReference type="PANTHER" id="PTHR43264">
    <property type="match status" value="1"/>
</dbReference>
<proteinExistence type="predicted"/>
<sequence length="89" mass="9970">MIAMAGGFPTGKEWNIEKQVKASQHVINLWPTSIIFVGQEVGEHLRCGRNIINNTRLIDSPIRKAWIIQKEQNIPDACFDEIAALISIA</sequence>
<keyword evidence="2" id="KW-1185">Reference proteome</keyword>